<dbReference type="Gene3D" id="3.90.1410.10">
    <property type="entry name" value="set domain protein methyltransferase, domain 1"/>
    <property type="match status" value="1"/>
</dbReference>
<name>A0AAD7XHP6_9APHY</name>
<comment type="caution">
    <text evidence="1">The sequence shown here is derived from an EMBL/GenBank/DDBJ whole genome shotgun (WGS) entry which is preliminary data.</text>
</comment>
<gene>
    <name evidence="1" type="ORF">ONZ51_g1414</name>
</gene>
<evidence type="ECO:0000313" key="1">
    <source>
        <dbReference type="EMBL" id="KAJ8495942.1"/>
    </source>
</evidence>
<dbReference type="PANTHER" id="PTHR13271">
    <property type="entry name" value="UNCHARACTERIZED PUTATIVE METHYLTRANSFERASE"/>
    <property type="match status" value="1"/>
</dbReference>
<keyword evidence="2" id="KW-1185">Reference proteome</keyword>
<reference evidence="1" key="1">
    <citation type="submission" date="2022-11" db="EMBL/GenBank/DDBJ databases">
        <title>Genome Sequence of Cubamyces cubensis.</title>
        <authorList>
            <person name="Buettner E."/>
        </authorList>
    </citation>
    <scope>NUCLEOTIDE SEQUENCE</scope>
    <source>
        <strain evidence="1">MPL-01</strain>
    </source>
</reference>
<dbReference type="GO" id="GO:0005634">
    <property type="term" value="C:nucleus"/>
    <property type="evidence" value="ECO:0007669"/>
    <property type="project" value="TreeGrafter"/>
</dbReference>
<accession>A0AAD7XHP6</accession>
<proteinExistence type="predicted"/>
<dbReference type="PANTHER" id="PTHR13271:SF34">
    <property type="entry name" value="N-LYSINE METHYLTRANSFERASE SETD6"/>
    <property type="match status" value="1"/>
</dbReference>
<protein>
    <recommendedName>
        <fullName evidence="3">SET domain-containing protein</fullName>
    </recommendedName>
</protein>
<dbReference type="InterPro" id="IPR050600">
    <property type="entry name" value="SETD3_SETD6_MTase"/>
</dbReference>
<dbReference type="GO" id="GO:0016279">
    <property type="term" value="F:protein-lysine N-methyltransferase activity"/>
    <property type="evidence" value="ECO:0007669"/>
    <property type="project" value="TreeGrafter"/>
</dbReference>
<dbReference type="AlphaFoldDB" id="A0AAD7XHP6"/>
<organism evidence="1 2">
    <name type="scientific">Trametes cubensis</name>
    <dbReference type="NCBI Taxonomy" id="1111947"/>
    <lineage>
        <taxon>Eukaryota</taxon>
        <taxon>Fungi</taxon>
        <taxon>Dikarya</taxon>
        <taxon>Basidiomycota</taxon>
        <taxon>Agaricomycotina</taxon>
        <taxon>Agaricomycetes</taxon>
        <taxon>Polyporales</taxon>
        <taxon>Polyporaceae</taxon>
        <taxon>Trametes</taxon>
    </lineage>
</organism>
<sequence length="526" mass="57295">MALRSFLGWLEKENITLHDGLEIVENQDAGIFVRSICDEFIPLAQTVASIPKSSILSVRTCALAEHISFVPYGHGATLSLALALYSEMLRGSESAWHPYLQSLPPTTVPIARLWCDPHAFPDDADAREAARWIHGTEIQRELQDEDGSPLVDEIRAFYKSDVQPLLDSAGLSASLHGFLHAYSLVCSRAFLVDAYHGLSMVPVADAFNHTHENHVQMASDFHVCPVCGALHECPHDKDEFSPSPALDTPLARPQSSTDVDTVDMVTVRPVPPHSEVFNTYGAALGNASLLARYGFALDAANDTDVVTFGWPGSGILVDSDEDMVAFRMVHREALRATRDVIRGSALLFAPHEDEREARWLMVNGDGQVSLGLFIWAVWSALMEGPQTGMEGLPDPDLNVALLQLLPRAAKALRQIEAAREEEGDVHELEIADDLACQLLEGAAEALASLCRTRASGMGKKGYRGAGTVVLTKLLDNLPAEQPKTKLALEYLLAERALLEACAVGWEDIRDQLSGDSMGGDESDMEP</sequence>
<dbReference type="Proteomes" id="UP001215151">
    <property type="component" value="Unassembled WGS sequence"/>
</dbReference>
<evidence type="ECO:0008006" key="3">
    <source>
        <dbReference type="Google" id="ProtNLM"/>
    </source>
</evidence>
<dbReference type="InterPro" id="IPR046341">
    <property type="entry name" value="SET_dom_sf"/>
</dbReference>
<dbReference type="CDD" id="cd10527">
    <property type="entry name" value="SET_LSMT"/>
    <property type="match status" value="1"/>
</dbReference>
<dbReference type="SUPFAM" id="SSF82199">
    <property type="entry name" value="SET domain"/>
    <property type="match status" value="1"/>
</dbReference>
<evidence type="ECO:0000313" key="2">
    <source>
        <dbReference type="Proteomes" id="UP001215151"/>
    </source>
</evidence>
<dbReference type="EMBL" id="JAPEVG010000019">
    <property type="protein sequence ID" value="KAJ8495942.1"/>
    <property type="molecule type" value="Genomic_DNA"/>
</dbReference>